<keyword evidence="4 6" id="KW-1133">Transmembrane helix</keyword>
<protein>
    <recommendedName>
        <fullName evidence="7">ABC-2 type transporter transmembrane domain-containing protein</fullName>
    </recommendedName>
</protein>
<feature type="transmembrane region" description="Helical" evidence="6">
    <location>
        <begin position="249"/>
        <end position="273"/>
    </location>
</feature>
<dbReference type="EMBL" id="MCIB01000023">
    <property type="protein sequence ID" value="RKD31202.1"/>
    <property type="molecule type" value="Genomic_DNA"/>
</dbReference>
<feature type="transmembrane region" description="Helical" evidence="6">
    <location>
        <begin position="364"/>
        <end position="383"/>
    </location>
</feature>
<dbReference type="InterPro" id="IPR051449">
    <property type="entry name" value="ABC-2_transporter_component"/>
</dbReference>
<evidence type="ECO:0000256" key="2">
    <source>
        <dbReference type="ARBA" id="ARBA00022475"/>
    </source>
</evidence>
<dbReference type="InterPro" id="IPR013525">
    <property type="entry name" value="ABC2_TM"/>
</dbReference>
<keyword evidence="2" id="KW-1003">Cell membrane</keyword>
<keyword evidence="5 6" id="KW-0472">Membrane</keyword>
<dbReference type="Pfam" id="PF12698">
    <property type="entry name" value="ABC2_membrane_3"/>
    <property type="match status" value="1"/>
</dbReference>
<comment type="caution">
    <text evidence="8">The sequence shown here is derived from an EMBL/GenBank/DDBJ whole genome shotgun (WGS) entry which is preliminary data.</text>
</comment>
<dbReference type="Proteomes" id="UP000284177">
    <property type="component" value="Unassembled WGS sequence"/>
</dbReference>
<dbReference type="RefSeq" id="WP_120169575.1">
    <property type="nucleotide sequence ID" value="NZ_MCIB01000023.1"/>
</dbReference>
<evidence type="ECO:0000256" key="1">
    <source>
        <dbReference type="ARBA" id="ARBA00004651"/>
    </source>
</evidence>
<accession>A0A419T162</accession>
<comment type="subcellular location">
    <subcellularLocation>
        <location evidence="1">Cell membrane</location>
        <topology evidence="1">Multi-pass membrane protein</topology>
    </subcellularLocation>
</comment>
<gene>
    <name evidence="8" type="ORF">BET03_03485</name>
</gene>
<evidence type="ECO:0000259" key="7">
    <source>
        <dbReference type="Pfam" id="PF12698"/>
    </source>
</evidence>
<organism evidence="8 9">
    <name type="scientific">Thermohalobacter berrensis</name>
    <dbReference type="NCBI Taxonomy" id="99594"/>
    <lineage>
        <taxon>Bacteria</taxon>
        <taxon>Bacillati</taxon>
        <taxon>Bacillota</taxon>
        <taxon>Tissierellia</taxon>
        <taxon>Tissierellales</taxon>
        <taxon>Thermohalobacteraceae</taxon>
        <taxon>Thermohalobacter</taxon>
    </lineage>
</organism>
<feature type="transmembrane region" description="Helical" evidence="6">
    <location>
        <begin position="294"/>
        <end position="316"/>
    </location>
</feature>
<evidence type="ECO:0000256" key="4">
    <source>
        <dbReference type="ARBA" id="ARBA00022989"/>
    </source>
</evidence>
<evidence type="ECO:0000256" key="6">
    <source>
        <dbReference type="SAM" id="Phobius"/>
    </source>
</evidence>
<name>A0A419T162_9FIRM</name>
<dbReference type="PANTHER" id="PTHR30294:SF48">
    <property type="entry name" value="LINEARMYCIN RESISTANCE PERMEASE PROTEIN LNRM"/>
    <property type="match status" value="1"/>
</dbReference>
<dbReference type="PANTHER" id="PTHR30294">
    <property type="entry name" value="MEMBRANE COMPONENT OF ABC TRANSPORTER YHHJ-RELATED"/>
    <property type="match status" value="1"/>
</dbReference>
<reference evidence="8 9" key="1">
    <citation type="submission" date="2016-08" db="EMBL/GenBank/DDBJ databases">
        <title>Novel Firmicutes and Novel Genomes.</title>
        <authorList>
            <person name="Poppleton D.I."/>
            <person name="Gribaldo S."/>
        </authorList>
    </citation>
    <scope>NUCLEOTIDE SEQUENCE [LARGE SCALE GENOMIC DNA]</scope>
    <source>
        <strain evidence="8 9">CTT3</strain>
    </source>
</reference>
<sequence length="460" mass="52030">MRVLDIAIKDLRLMLSDKKALAIMIMMPIILTSILSFALGGTFTSEDSIGKTKIAVVKKYNIATEIEDFRYSLSNGIVSENISKSDLEKISKGVEELSIEKIFFKDFLDNKDIKEFLEYEIVREDEALKLLNSKKISAIVILPENFIYDMYTNFLTPFRNKVEIKVITHPDMNFKGRIVNGIMESFTDMTSTLIVGKNVLIETALEEDVIDKVFNNMNDVIDDITVNLSNNSPEIVYESLNGRNPISSFSYYSAAMTSMFILFSAGYGGKSLLEEKDNITYQRMIIAGVSRWKILVGKFFTILAFTLIQIFVMVTFSTFVLKANWGNIYIVTIISILAAFAVAGLGTLIAVLTYKVGNYKMTNIFESGIIQVMAFVGGSFIPIDVLPKFIRFLSNLTINGLALNSYFRIMMGYGIGEILKYLALLVLIGIGLMFISIYLFREKERYYYVERVDAENYETA</sequence>
<feature type="transmembrane region" description="Helical" evidence="6">
    <location>
        <begin position="419"/>
        <end position="440"/>
    </location>
</feature>
<keyword evidence="3 6" id="KW-0812">Transmembrane</keyword>
<evidence type="ECO:0000256" key="5">
    <source>
        <dbReference type="ARBA" id="ARBA00023136"/>
    </source>
</evidence>
<keyword evidence="9" id="KW-1185">Reference proteome</keyword>
<dbReference type="GO" id="GO:0005886">
    <property type="term" value="C:plasma membrane"/>
    <property type="evidence" value="ECO:0007669"/>
    <property type="project" value="UniProtKB-SubCell"/>
</dbReference>
<dbReference type="GO" id="GO:0140359">
    <property type="term" value="F:ABC-type transporter activity"/>
    <property type="evidence" value="ECO:0007669"/>
    <property type="project" value="InterPro"/>
</dbReference>
<feature type="transmembrane region" description="Helical" evidence="6">
    <location>
        <begin position="21"/>
        <end position="43"/>
    </location>
</feature>
<proteinExistence type="predicted"/>
<evidence type="ECO:0000313" key="9">
    <source>
        <dbReference type="Proteomes" id="UP000284177"/>
    </source>
</evidence>
<evidence type="ECO:0000256" key="3">
    <source>
        <dbReference type="ARBA" id="ARBA00022692"/>
    </source>
</evidence>
<feature type="domain" description="ABC-2 type transporter transmembrane" evidence="7">
    <location>
        <begin position="19"/>
        <end position="438"/>
    </location>
</feature>
<feature type="transmembrane region" description="Helical" evidence="6">
    <location>
        <begin position="328"/>
        <end position="352"/>
    </location>
</feature>
<dbReference type="OrthoDB" id="266913at2"/>
<evidence type="ECO:0000313" key="8">
    <source>
        <dbReference type="EMBL" id="RKD31202.1"/>
    </source>
</evidence>
<dbReference type="AlphaFoldDB" id="A0A419T162"/>
<dbReference type="Gene3D" id="3.40.1710.10">
    <property type="entry name" value="abc type-2 transporter like domain"/>
    <property type="match status" value="1"/>
</dbReference>